<evidence type="ECO:0000313" key="1">
    <source>
        <dbReference type="EMBL" id="KUM45640.1"/>
    </source>
</evidence>
<sequence>MVNKTEIGLPVVLLANDRTESEEGSPESLIAKISRSNHAFPISHLCGHPFRSLSAQRAEIKSELAFALPTPSINPSKCLRHII</sequence>
<comment type="caution">
    <text evidence="1">The sequence shown here is derived from an EMBL/GenBank/DDBJ whole genome shotgun (WGS) entry which is preliminary data.</text>
</comment>
<reference evidence="1" key="1">
    <citation type="journal article" date="2015" name="Genome Biol. Evol.">
        <title>Organellar Genomes of White Spruce (Picea glauca): Assembly and Annotation.</title>
        <authorList>
            <person name="Jackman S.D."/>
            <person name="Warren R.L."/>
            <person name="Gibb E.A."/>
            <person name="Vandervalk B.P."/>
            <person name="Mohamadi H."/>
            <person name="Chu J."/>
            <person name="Raymond A."/>
            <person name="Pleasance S."/>
            <person name="Coope R."/>
            <person name="Wildung M.R."/>
            <person name="Ritland C.E."/>
            <person name="Bousquet J."/>
            <person name="Jones S.J."/>
            <person name="Bohlmann J."/>
            <person name="Birol I."/>
        </authorList>
    </citation>
    <scope>NUCLEOTIDE SEQUENCE [LARGE SCALE GENOMIC DNA]</scope>
    <source>
        <tissue evidence="1">Flushing bud</tissue>
    </source>
</reference>
<geneLocation type="mitochondrion" evidence="1"/>
<protein>
    <submittedName>
        <fullName evidence="1">Uncharacterized protein</fullName>
    </submittedName>
</protein>
<gene>
    <name evidence="1" type="ORF">ABT39_MTgene2476</name>
</gene>
<keyword evidence="1" id="KW-0496">Mitochondrion</keyword>
<accession>A0A101LUL9</accession>
<dbReference type="AlphaFoldDB" id="A0A101LUL9"/>
<organism evidence="1">
    <name type="scientific">Picea glauca</name>
    <name type="common">White spruce</name>
    <name type="synonym">Pinus glauca</name>
    <dbReference type="NCBI Taxonomy" id="3330"/>
    <lineage>
        <taxon>Eukaryota</taxon>
        <taxon>Viridiplantae</taxon>
        <taxon>Streptophyta</taxon>
        <taxon>Embryophyta</taxon>
        <taxon>Tracheophyta</taxon>
        <taxon>Spermatophyta</taxon>
        <taxon>Pinopsida</taxon>
        <taxon>Pinidae</taxon>
        <taxon>Conifers I</taxon>
        <taxon>Pinales</taxon>
        <taxon>Pinaceae</taxon>
        <taxon>Picea</taxon>
    </lineage>
</organism>
<dbReference type="EMBL" id="LKAM01000017">
    <property type="protein sequence ID" value="KUM45640.1"/>
    <property type="molecule type" value="Genomic_DNA"/>
</dbReference>
<name>A0A101LUL9_PICGL</name>
<proteinExistence type="predicted"/>